<protein>
    <recommendedName>
        <fullName evidence="3">AbiEi antitoxin C-terminal domain-containing protein</fullName>
    </recommendedName>
</protein>
<keyword evidence="2" id="KW-1185">Reference proteome</keyword>
<dbReference type="SUPFAM" id="SSF52980">
    <property type="entry name" value="Restriction endonuclease-like"/>
    <property type="match status" value="1"/>
</dbReference>
<sequence>MIEHMNEFSGARKRTPAESAVPVRDGVFFIPVRGAPLHARAAALSGLLSQNTVVARRTAAWMWGLDVLPPGVSEADWGVELITHPTCETPPSPVTAEHVELRAGHVTEKAGVRLTSVSRTALDCARWLPRHEAVAALDQFLRRGVNIGELTAMARTLPGYRGNKRLREIVRLGDRGAASPGESWTRMAVVRCGFPRPRTQVPVPGPTGRHLYIDLGYPDYRVGLEYDGERHHTGPESRAHDTSRRAWLTNQLGWEILPVTKELLCRPAPYLEALLTALLHRGWNPDNATMDHIATRLAQLNRRPHRLTI</sequence>
<comment type="caution">
    <text evidence="1">The sequence shown here is derived from an EMBL/GenBank/DDBJ whole genome shotgun (WGS) entry which is preliminary data.</text>
</comment>
<gene>
    <name evidence="1" type="ORF">D0T12_33280</name>
</gene>
<dbReference type="Proteomes" id="UP000262882">
    <property type="component" value="Unassembled WGS sequence"/>
</dbReference>
<evidence type="ECO:0008006" key="3">
    <source>
        <dbReference type="Google" id="ProtNLM"/>
    </source>
</evidence>
<dbReference type="AlphaFoldDB" id="A0A372G7A6"/>
<evidence type="ECO:0000313" key="2">
    <source>
        <dbReference type="Proteomes" id="UP000262882"/>
    </source>
</evidence>
<proteinExistence type="predicted"/>
<reference evidence="1 2" key="1">
    <citation type="submission" date="2018-08" db="EMBL/GenBank/DDBJ databases">
        <title>Actinomadura spongicola sp. nov., isolated from marine sponge Leucetta chagosensis.</title>
        <authorList>
            <person name="Li L."/>
            <person name="Lin H.W."/>
        </authorList>
    </citation>
    <scope>NUCLEOTIDE SEQUENCE [LARGE SCALE GENOMIC DNA]</scope>
    <source>
        <strain evidence="1 2">LHW52907</strain>
    </source>
</reference>
<organism evidence="1 2">
    <name type="scientific">Actinomadura spongiicola</name>
    <dbReference type="NCBI Taxonomy" id="2303421"/>
    <lineage>
        <taxon>Bacteria</taxon>
        <taxon>Bacillati</taxon>
        <taxon>Actinomycetota</taxon>
        <taxon>Actinomycetes</taxon>
        <taxon>Streptosporangiales</taxon>
        <taxon>Thermomonosporaceae</taxon>
        <taxon>Actinomadura</taxon>
    </lineage>
</organism>
<dbReference type="InterPro" id="IPR011335">
    <property type="entry name" value="Restrct_endonuc-II-like"/>
</dbReference>
<accession>A0A372G7A6</accession>
<evidence type="ECO:0000313" key="1">
    <source>
        <dbReference type="EMBL" id="RFS81246.1"/>
    </source>
</evidence>
<dbReference type="Gene3D" id="3.40.960.10">
    <property type="entry name" value="VSR Endonuclease"/>
    <property type="match status" value="1"/>
</dbReference>
<dbReference type="EMBL" id="QVNQ01000015">
    <property type="protein sequence ID" value="RFS81246.1"/>
    <property type="molecule type" value="Genomic_DNA"/>
</dbReference>
<name>A0A372G7A6_9ACTN</name>